<organism evidence="2 3">
    <name type="scientific">Pleomassaria siparia CBS 279.74</name>
    <dbReference type="NCBI Taxonomy" id="1314801"/>
    <lineage>
        <taxon>Eukaryota</taxon>
        <taxon>Fungi</taxon>
        <taxon>Dikarya</taxon>
        <taxon>Ascomycota</taxon>
        <taxon>Pezizomycotina</taxon>
        <taxon>Dothideomycetes</taxon>
        <taxon>Pleosporomycetidae</taxon>
        <taxon>Pleosporales</taxon>
        <taxon>Pleomassariaceae</taxon>
        <taxon>Pleomassaria</taxon>
    </lineage>
</organism>
<evidence type="ECO:0000313" key="3">
    <source>
        <dbReference type="Proteomes" id="UP000799428"/>
    </source>
</evidence>
<keyword evidence="3" id="KW-1185">Reference proteome</keyword>
<evidence type="ECO:0000313" key="2">
    <source>
        <dbReference type="EMBL" id="KAF2703761.1"/>
    </source>
</evidence>
<keyword evidence="1" id="KW-0732">Signal</keyword>
<accession>A0A6G1JU61</accession>
<sequence length="159" mass="17535">MRALSLLAAASTVVTLSLAAALGVPATVVAVQRDAGKEAIPLKNLDENDFEPQPESPDLSTAEYTGTWLMIFFANEGYKQPFVAEQRADMMGKCQKARYPGRTNAIKSGTATPFTCTFWDDTTCTGDNHFVWSSKSGNIPNLYNRGWKNKIYSYQCSYL</sequence>
<feature type="signal peptide" evidence="1">
    <location>
        <begin position="1"/>
        <end position="19"/>
    </location>
</feature>
<dbReference type="AlphaFoldDB" id="A0A6G1JU61"/>
<protein>
    <submittedName>
        <fullName evidence="2">Uncharacterized protein</fullName>
    </submittedName>
</protein>
<reference evidence="2" key="1">
    <citation type="journal article" date="2020" name="Stud. Mycol.">
        <title>101 Dothideomycetes genomes: a test case for predicting lifestyles and emergence of pathogens.</title>
        <authorList>
            <person name="Haridas S."/>
            <person name="Albert R."/>
            <person name="Binder M."/>
            <person name="Bloem J."/>
            <person name="Labutti K."/>
            <person name="Salamov A."/>
            <person name="Andreopoulos B."/>
            <person name="Baker S."/>
            <person name="Barry K."/>
            <person name="Bills G."/>
            <person name="Bluhm B."/>
            <person name="Cannon C."/>
            <person name="Castanera R."/>
            <person name="Culley D."/>
            <person name="Daum C."/>
            <person name="Ezra D."/>
            <person name="Gonzalez J."/>
            <person name="Henrissat B."/>
            <person name="Kuo A."/>
            <person name="Liang C."/>
            <person name="Lipzen A."/>
            <person name="Lutzoni F."/>
            <person name="Magnuson J."/>
            <person name="Mondo S."/>
            <person name="Nolan M."/>
            <person name="Ohm R."/>
            <person name="Pangilinan J."/>
            <person name="Park H.-J."/>
            <person name="Ramirez L."/>
            <person name="Alfaro M."/>
            <person name="Sun H."/>
            <person name="Tritt A."/>
            <person name="Yoshinaga Y."/>
            <person name="Zwiers L.-H."/>
            <person name="Turgeon B."/>
            <person name="Goodwin S."/>
            <person name="Spatafora J."/>
            <person name="Crous P."/>
            <person name="Grigoriev I."/>
        </authorList>
    </citation>
    <scope>NUCLEOTIDE SEQUENCE</scope>
    <source>
        <strain evidence="2">CBS 279.74</strain>
    </source>
</reference>
<dbReference type="EMBL" id="MU005785">
    <property type="protein sequence ID" value="KAF2703761.1"/>
    <property type="molecule type" value="Genomic_DNA"/>
</dbReference>
<name>A0A6G1JU61_9PLEO</name>
<gene>
    <name evidence="2" type="ORF">K504DRAFT_463201</name>
</gene>
<evidence type="ECO:0000256" key="1">
    <source>
        <dbReference type="SAM" id="SignalP"/>
    </source>
</evidence>
<dbReference type="Proteomes" id="UP000799428">
    <property type="component" value="Unassembled WGS sequence"/>
</dbReference>
<feature type="chain" id="PRO_5026336539" evidence="1">
    <location>
        <begin position="20"/>
        <end position="159"/>
    </location>
</feature>
<proteinExistence type="predicted"/>